<dbReference type="Pfam" id="PF21983">
    <property type="entry name" value="NikA-like"/>
    <property type="match status" value="1"/>
</dbReference>
<dbReference type="HOGENOM" id="CLU_174773_0_0_6"/>
<sequence length="107" mass="12163">MTSTTRIDLRVTTEDKEKMERLAAKSGHPSLSSYIRYCALNKKIKSQLDAELALELLKMNADLSRLGNLLRLTLKTHQGGYTKEQLIFIEDTLKKTTLILKEKVNAL</sequence>
<organism evidence="1 2">
    <name type="scientific">Photobacterium profundum (strain SS9)</name>
    <dbReference type="NCBI Taxonomy" id="298386"/>
    <lineage>
        <taxon>Bacteria</taxon>
        <taxon>Pseudomonadati</taxon>
        <taxon>Pseudomonadota</taxon>
        <taxon>Gammaproteobacteria</taxon>
        <taxon>Vibrionales</taxon>
        <taxon>Vibrionaceae</taxon>
        <taxon>Photobacterium</taxon>
    </lineage>
</organism>
<dbReference type="Proteomes" id="UP000000593">
    <property type="component" value="Chromosome 2"/>
</dbReference>
<proteinExistence type="predicted"/>
<dbReference type="InterPro" id="IPR053842">
    <property type="entry name" value="NikA-like"/>
</dbReference>
<gene>
    <name evidence="1" type="primary">TRAJ</name>
    <name evidence="1" type="ordered locus">PBPRB1625</name>
</gene>
<dbReference type="RefSeq" id="WP_011221641.1">
    <property type="nucleotide sequence ID" value="NC_006371.1"/>
</dbReference>
<name>Q6LGU5_PHOPR</name>
<evidence type="ECO:0000313" key="1">
    <source>
        <dbReference type="EMBL" id="CAG23485.1"/>
    </source>
</evidence>
<accession>Q6LGU5</accession>
<dbReference type="STRING" id="298386.PBPRB1625"/>
<evidence type="ECO:0000313" key="2">
    <source>
        <dbReference type="Proteomes" id="UP000000593"/>
    </source>
</evidence>
<reference evidence="2" key="1">
    <citation type="journal article" date="2005" name="Science">
        <title>Life at depth: Photobacterium profundum genome sequence and expression analysis.</title>
        <authorList>
            <person name="Vezzi A."/>
            <person name="Campanaro S."/>
            <person name="D'Angelo M."/>
            <person name="Simonato F."/>
            <person name="Vitulo N."/>
            <person name="Lauro F.M."/>
            <person name="Cestaro A."/>
            <person name="Malacrida G."/>
            <person name="Simionati B."/>
            <person name="Cannata N."/>
            <person name="Romualdi C."/>
            <person name="Bartlett D.H."/>
            <person name="Valle G."/>
        </authorList>
    </citation>
    <scope>NUCLEOTIDE SEQUENCE [LARGE SCALE GENOMIC DNA]</scope>
    <source>
        <strain evidence="2">ATCC BAA-1253 / SS9</strain>
    </source>
</reference>
<dbReference type="KEGG" id="ppr:PBPRB1625"/>
<dbReference type="Gene3D" id="1.20.5.780">
    <property type="entry name" value="Single helix bin"/>
    <property type="match status" value="1"/>
</dbReference>
<protein>
    <submittedName>
        <fullName evidence="1">Hypothetical TraJ protein</fullName>
    </submittedName>
</protein>
<keyword evidence="2" id="KW-1185">Reference proteome</keyword>
<dbReference type="AlphaFoldDB" id="Q6LGU5"/>
<dbReference type="EMBL" id="CR378680">
    <property type="protein sequence ID" value="CAG23485.1"/>
    <property type="molecule type" value="Genomic_DNA"/>
</dbReference>